<keyword evidence="3" id="KW-0731">Sigma factor</keyword>
<dbReference type="Gene3D" id="1.10.10.10">
    <property type="entry name" value="Winged helix-like DNA-binding domain superfamily/Winged helix DNA-binding domain"/>
    <property type="match status" value="1"/>
</dbReference>
<dbReference type="Pfam" id="PF04542">
    <property type="entry name" value="Sigma70_r2"/>
    <property type="match status" value="1"/>
</dbReference>
<evidence type="ECO:0000256" key="2">
    <source>
        <dbReference type="ARBA" id="ARBA00023015"/>
    </source>
</evidence>
<dbReference type="PANTHER" id="PTHR43133:SF51">
    <property type="entry name" value="RNA POLYMERASE SIGMA FACTOR"/>
    <property type="match status" value="1"/>
</dbReference>
<evidence type="ECO:0000259" key="5">
    <source>
        <dbReference type="Pfam" id="PF04542"/>
    </source>
</evidence>
<comment type="similarity">
    <text evidence="1">Belongs to the sigma-70 factor family. ECF subfamily.</text>
</comment>
<keyword evidence="4" id="KW-0804">Transcription</keyword>
<evidence type="ECO:0000256" key="4">
    <source>
        <dbReference type="ARBA" id="ARBA00023163"/>
    </source>
</evidence>
<dbReference type="GO" id="GO:0016987">
    <property type="term" value="F:sigma factor activity"/>
    <property type="evidence" value="ECO:0007669"/>
    <property type="project" value="UniProtKB-KW"/>
</dbReference>
<evidence type="ECO:0000313" key="7">
    <source>
        <dbReference type="EMBL" id="OGL54835.1"/>
    </source>
</evidence>
<name>A0A1F7SM29_9BACT</name>
<dbReference type="InterPro" id="IPR013249">
    <property type="entry name" value="RNA_pol_sigma70_r4_t2"/>
</dbReference>
<feature type="domain" description="RNA polymerase sigma factor 70 region 4 type 2" evidence="6">
    <location>
        <begin position="140"/>
        <end position="181"/>
    </location>
</feature>
<organism evidence="7 8">
    <name type="scientific">Candidatus Schekmanbacteria bacterium RIFCSPLOWO2_12_FULL_38_15</name>
    <dbReference type="NCBI Taxonomy" id="1817883"/>
    <lineage>
        <taxon>Bacteria</taxon>
        <taxon>Candidatus Schekmaniibacteriota</taxon>
    </lineage>
</organism>
<feature type="domain" description="RNA polymerase sigma-70 region 2" evidence="5">
    <location>
        <begin position="28"/>
        <end position="91"/>
    </location>
</feature>
<dbReference type="Gene3D" id="1.10.1740.10">
    <property type="match status" value="1"/>
</dbReference>
<evidence type="ECO:0000256" key="3">
    <source>
        <dbReference type="ARBA" id="ARBA00023082"/>
    </source>
</evidence>
<dbReference type="NCBIfam" id="TIGR02937">
    <property type="entry name" value="sigma70-ECF"/>
    <property type="match status" value="1"/>
</dbReference>
<gene>
    <name evidence="7" type="ORF">A3G31_01785</name>
</gene>
<dbReference type="Pfam" id="PF08281">
    <property type="entry name" value="Sigma70_r4_2"/>
    <property type="match status" value="1"/>
</dbReference>
<protein>
    <recommendedName>
        <fullName evidence="9">RNA polymerase subunit sigma-24</fullName>
    </recommendedName>
</protein>
<dbReference type="SUPFAM" id="SSF88659">
    <property type="entry name" value="Sigma3 and sigma4 domains of RNA polymerase sigma factors"/>
    <property type="match status" value="1"/>
</dbReference>
<dbReference type="InterPro" id="IPR013324">
    <property type="entry name" value="RNA_pol_sigma_r3/r4-like"/>
</dbReference>
<dbReference type="STRING" id="1817883.A3G31_01785"/>
<dbReference type="GO" id="GO:0006352">
    <property type="term" value="P:DNA-templated transcription initiation"/>
    <property type="evidence" value="ECO:0007669"/>
    <property type="project" value="InterPro"/>
</dbReference>
<dbReference type="SUPFAM" id="SSF88946">
    <property type="entry name" value="Sigma2 domain of RNA polymerase sigma factors"/>
    <property type="match status" value="1"/>
</dbReference>
<evidence type="ECO:0000256" key="1">
    <source>
        <dbReference type="ARBA" id="ARBA00010641"/>
    </source>
</evidence>
<dbReference type="InterPro" id="IPR039425">
    <property type="entry name" value="RNA_pol_sigma-70-like"/>
</dbReference>
<reference evidence="7 8" key="1">
    <citation type="journal article" date="2016" name="Nat. Commun.">
        <title>Thousands of microbial genomes shed light on interconnected biogeochemical processes in an aquifer system.</title>
        <authorList>
            <person name="Anantharaman K."/>
            <person name="Brown C.T."/>
            <person name="Hug L.A."/>
            <person name="Sharon I."/>
            <person name="Castelle C.J."/>
            <person name="Probst A.J."/>
            <person name="Thomas B.C."/>
            <person name="Singh A."/>
            <person name="Wilkins M.J."/>
            <person name="Karaoz U."/>
            <person name="Brodie E.L."/>
            <person name="Williams K.H."/>
            <person name="Hubbard S.S."/>
            <person name="Banfield J.F."/>
        </authorList>
    </citation>
    <scope>NUCLEOTIDE SEQUENCE [LARGE SCALE GENOMIC DNA]</scope>
</reference>
<evidence type="ECO:0000259" key="6">
    <source>
        <dbReference type="Pfam" id="PF08281"/>
    </source>
</evidence>
<keyword evidence="2" id="KW-0805">Transcription regulation</keyword>
<evidence type="ECO:0000313" key="8">
    <source>
        <dbReference type="Proteomes" id="UP000178082"/>
    </source>
</evidence>
<dbReference type="EMBL" id="MGDI01000005">
    <property type="protein sequence ID" value="OGL54835.1"/>
    <property type="molecule type" value="Genomic_DNA"/>
</dbReference>
<dbReference type="InterPro" id="IPR007627">
    <property type="entry name" value="RNA_pol_sigma70_r2"/>
</dbReference>
<dbReference type="InterPro" id="IPR014284">
    <property type="entry name" value="RNA_pol_sigma-70_dom"/>
</dbReference>
<comment type="caution">
    <text evidence="7">The sequence shown here is derived from an EMBL/GenBank/DDBJ whole genome shotgun (WGS) entry which is preliminary data.</text>
</comment>
<dbReference type="AlphaFoldDB" id="A0A1F7SM29"/>
<proteinExistence type="inferred from homology"/>
<dbReference type="Proteomes" id="UP000178082">
    <property type="component" value="Unassembled WGS sequence"/>
</dbReference>
<dbReference type="GO" id="GO:0003677">
    <property type="term" value="F:DNA binding"/>
    <property type="evidence" value="ECO:0007669"/>
    <property type="project" value="InterPro"/>
</dbReference>
<dbReference type="InterPro" id="IPR036388">
    <property type="entry name" value="WH-like_DNA-bd_sf"/>
</dbReference>
<evidence type="ECO:0008006" key="9">
    <source>
        <dbReference type="Google" id="ProtNLM"/>
    </source>
</evidence>
<sequence>MKSLSSDLPDQYFISNFQNGEREAFKELFHRYKIKIYNLALKILKNREEAEEISQEVFIKAFSSLNKFQGRSEFSTWIYRIAYNLCQDKIKIIRRVNQFHDSDIDQKEILKLESNSNPEKILQLKEICIKCVDFSENFVPYNQRVVLTLKDAYGLPNKQIANILGCNVGTVKARLARARVKVKEFLMDTCEFINPQTTCKYLKEYKRKSLR</sequence>
<dbReference type="PANTHER" id="PTHR43133">
    <property type="entry name" value="RNA POLYMERASE ECF-TYPE SIGMA FACTO"/>
    <property type="match status" value="1"/>
</dbReference>
<dbReference type="InterPro" id="IPR013325">
    <property type="entry name" value="RNA_pol_sigma_r2"/>
</dbReference>
<accession>A0A1F7SM29</accession>